<protein>
    <recommendedName>
        <fullName evidence="5">Acyl-CoA:diacylglycerol acyltransferase</fullName>
    </recommendedName>
</protein>
<dbReference type="PANTHER" id="PTHR48098:SF1">
    <property type="entry name" value="DIACYLGLYCEROL ACYLTRANSFERASE_MYCOLYLTRANSFERASE AG85A"/>
    <property type="match status" value="1"/>
</dbReference>
<dbReference type="Gene3D" id="3.40.50.1820">
    <property type="entry name" value="alpha/beta hydrolase"/>
    <property type="match status" value="1"/>
</dbReference>
<dbReference type="OrthoDB" id="3210113at2"/>
<feature type="region of interest" description="Disordered" evidence="1">
    <location>
        <begin position="1"/>
        <end position="29"/>
    </location>
</feature>
<dbReference type="RefSeq" id="WP_145854288.1">
    <property type="nucleotide sequence ID" value="NZ_RPFW01000003.1"/>
</dbReference>
<keyword evidence="4" id="KW-1185">Reference proteome</keyword>
<dbReference type="SUPFAM" id="SSF53474">
    <property type="entry name" value="alpha/beta-Hydrolases"/>
    <property type="match status" value="1"/>
</dbReference>
<feature type="transmembrane region" description="Helical" evidence="2">
    <location>
        <begin position="31"/>
        <end position="53"/>
    </location>
</feature>
<dbReference type="AlphaFoldDB" id="A0A6P2BZ77"/>
<reference evidence="3 4" key="1">
    <citation type="submission" date="2018-11" db="EMBL/GenBank/DDBJ databases">
        <title>Trebonia kvetii gen.nov., sp.nov., a novel acidophilic actinobacterium, and proposal of the new actinobacterial family Treboniaceae fam. nov.</title>
        <authorList>
            <person name="Rapoport D."/>
            <person name="Sagova-Mareckova M."/>
            <person name="Sedlacek I."/>
            <person name="Provaznik J."/>
            <person name="Kralova S."/>
            <person name="Pavlinic D."/>
            <person name="Benes V."/>
            <person name="Kopecky J."/>
        </authorList>
    </citation>
    <scope>NUCLEOTIDE SEQUENCE [LARGE SCALE GENOMIC DNA]</scope>
    <source>
        <strain evidence="3 4">15Tr583</strain>
    </source>
</reference>
<dbReference type="InterPro" id="IPR000801">
    <property type="entry name" value="Esterase-like"/>
</dbReference>
<keyword evidence="2" id="KW-1133">Transmembrane helix</keyword>
<dbReference type="Pfam" id="PF00756">
    <property type="entry name" value="Esterase"/>
    <property type="match status" value="1"/>
</dbReference>
<dbReference type="EMBL" id="RPFW01000003">
    <property type="protein sequence ID" value="TVZ04384.1"/>
    <property type="molecule type" value="Genomic_DNA"/>
</dbReference>
<organism evidence="3 4">
    <name type="scientific">Trebonia kvetii</name>
    <dbReference type="NCBI Taxonomy" id="2480626"/>
    <lineage>
        <taxon>Bacteria</taxon>
        <taxon>Bacillati</taxon>
        <taxon>Actinomycetota</taxon>
        <taxon>Actinomycetes</taxon>
        <taxon>Streptosporangiales</taxon>
        <taxon>Treboniaceae</taxon>
        <taxon>Trebonia</taxon>
    </lineage>
</organism>
<dbReference type="GO" id="GO:0016747">
    <property type="term" value="F:acyltransferase activity, transferring groups other than amino-acyl groups"/>
    <property type="evidence" value="ECO:0007669"/>
    <property type="project" value="TreeGrafter"/>
</dbReference>
<dbReference type="PANTHER" id="PTHR48098">
    <property type="entry name" value="ENTEROCHELIN ESTERASE-RELATED"/>
    <property type="match status" value="1"/>
</dbReference>
<evidence type="ECO:0000313" key="3">
    <source>
        <dbReference type="EMBL" id="TVZ04384.1"/>
    </source>
</evidence>
<evidence type="ECO:0000256" key="2">
    <source>
        <dbReference type="SAM" id="Phobius"/>
    </source>
</evidence>
<sequence length="332" mass="34209">MTQQRGGRPGYGTEPQATPGARPGHPSRRRVLGYGLAGIAALAVAGAAGFELIERGVLPGKSELDQLDGACDVAAPDLTRYAEPGPQYDGTFQSAARRTRVGYTIAYPPGHGPGDRLPLVIALHGFGGNHKTTISGMTPAQALALRVAGRPLPPMAMVTVDGGGGYWNPHPGDNPQAMLTGELIPLCQRKKLGTGKRRIGVLGISMGGYGALLVAEKHPQLIAAAAAISPAIWTSYAQAKAANPGAYASAADFAADDAVTHAAALAKVPVRIASGYGDPFYPGVQTLVRALPENPGGVPAQLYFGNGCHTGPFFTAQEPPSLAFLARHLTTA</sequence>
<dbReference type="Proteomes" id="UP000460272">
    <property type="component" value="Unassembled WGS sequence"/>
</dbReference>
<dbReference type="InterPro" id="IPR029058">
    <property type="entry name" value="AB_hydrolase_fold"/>
</dbReference>
<gene>
    <name evidence="3" type="ORF">EAS64_18630</name>
</gene>
<evidence type="ECO:0000313" key="4">
    <source>
        <dbReference type="Proteomes" id="UP000460272"/>
    </source>
</evidence>
<keyword evidence="2" id="KW-0812">Transmembrane</keyword>
<accession>A0A6P2BZ77</accession>
<proteinExistence type="predicted"/>
<evidence type="ECO:0008006" key="5">
    <source>
        <dbReference type="Google" id="ProtNLM"/>
    </source>
</evidence>
<keyword evidence="2" id="KW-0472">Membrane</keyword>
<name>A0A6P2BZ77_9ACTN</name>
<dbReference type="InterPro" id="IPR050583">
    <property type="entry name" value="Mycobacterial_A85_antigen"/>
</dbReference>
<evidence type="ECO:0000256" key="1">
    <source>
        <dbReference type="SAM" id="MobiDB-lite"/>
    </source>
</evidence>
<comment type="caution">
    <text evidence="3">The sequence shown here is derived from an EMBL/GenBank/DDBJ whole genome shotgun (WGS) entry which is preliminary data.</text>
</comment>